<protein>
    <submittedName>
        <fullName evidence="1">Uncharacterized protein</fullName>
    </submittedName>
</protein>
<dbReference type="AlphaFoldDB" id="A0A7Z8ZKS1"/>
<dbReference type="Proteomes" id="UP000277464">
    <property type="component" value="Chromosome"/>
</dbReference>
<evidence type="ECO:0000313" key="2">
    <source>
        <dbReference type="Proteomes" id="UP000277464"/>
    </source>
</evidence>
<reference evidence="1 2" key="1">
    <citation type="submission" date="2018-12" db="EMBL/GenBank/DDBJ databases">
        <authorList>
            <consortium name="Pathogen Informatics"/>
        </authorList>
    </citation>
    <scope>NUCLEOTIDE SEQUENCE [LARGE SCALE GENOMIC DNA]</scope>
    <source>
        <strain evidence="1 2">NCTC8196</strain>
    </source>
</reference>
<name>A0A7Z8ZKS1_9ESCH</name>
<evidence type="ECO:0000313" key="1">
    <source>
        <dbReference type="EMBL" id="VED72275.1"/>
    </source>
</evidence>
<dbReference type="EMBL" id="LR134270">
    <property type="protein sequence ID" value="VED72275.1"/>
    <property type="molecule type" value="Genomic_DNA"/>
</dbReference>
<organism evidence="1 2">
    <name type="scientific">Escherichia marmotae</name>
    <dbReference type="NCBI Taxonomy" id="1499973"/>
    <lineage>
        <taxon>Bacteria</taxon>
        <taxon>Pseudomonadati</taxon>
        <taxon>Pseudomonadota</taxon>
        <taxon>Gammaproteobacteria</taxon>
        <taxon>Enterobacterales</taxon>
        <taxon>Enterobacteriaceae</taxon>
        <taxon>Escherichia</taxon>
    </lineage>
</organism>
<sequence>MGDFLGARVLPEAQSGAVYPAYGEPHPALAGGAI</sequence>
<proteinExistence type="predicted"/>
<accession>A0A7Z8ZKS1</accession>
<gene>
    <name evidence="1" type="ORF">NCTC8196_00270</name>
</gene>